<accession>A0ABW4SJZ3</accession>
<evidence type="ECO:0008006" key="4">
    <source>
        <dbReference type="Google" id="ProtNLM"/>
    </source>
</evidence>
<evidence type="ECO:0000313" key="3">
    <source>
        <dbReference type="Proteomes" id="UP001597218"/>
    </source>
</evidence>
<evidence type="ECO:0000256" key="1">
    <source>
        <dbReference type="SAM" id="Phobius"/>
    </source>
</evidence>
<protein>
    <recommendedName>
        <fullName evidence="4">Tetratricopeptide repeat-containing protein</fullName>
    </recommendedName>
</protein>
<sequence>MQNKTLIFSKVFRFVLLIVIGVLLSITLISYGVPRSLVFILIIVLYLAISILKPLHIIYKSKSIKTLDRYVTLNNKRPIFNYSYALGHGNDQDIEDSLKRIVNVYSQDSMRPIYSANLAIHQNKPNEVLEFVEQISESDYKYYYSGISFAMRKQYDKAEEFSKKTRTPWMNHGLKAFIFKEKKEYEGFKKEAALSISNAVGMQRYVMHHMMRRMEIEAFPDMIKGSSK</sequence>
<feature type="transmembrane region" description="Helical" evidence="1">
    <location>
        <begin position="37"/>
        <end position="59"/>
    </location>
</feature>
<keyword evidence="1" id="KW-0472">Membrane</keyword>
<dbReference type="RefSeq" id="WP_381539589.1">
    <property type="nucleotide sequence ID" value="NZ_JBHUGI010000034.1"/>
</dbReference>
<reference evidence="3" key="1">
    <citation type="journal article" date="2019" name="Int. J. Syst. Evol. Microbiol.">
        <title>The Global Catalogue of Microorganisms (GCM) 10K type strain sequencing project: providing services to taxonomists for standard genome sequencing and annotation.</title>
        <authorList>
            <consortium name="The Broad Institute Genomics Platform"/>
            <consortium name="The Broad Institute Genome Sequencing Center for Infectious Disease"/>
            <person name="Wu L."/>
            <person name="Ma J."/>
        </authorList>
    </citation>
    <scope>NUCLEOTIDE SEQUENCE [LARGE SCALE GENOMIC DNA]</scope>
    <source>
        <strain evidence="3">CGMCC 4.7177</strain>
    </source>
</reference>
<dbReference type="Proteomes" id="UP001597218">
    <property type="component" value="Unassembled WGS sequence"/>
</dbReference>
<keyword evidence="1" id="KW-0812">Transmembrane</keyword>
<gene>
    <name evidence="2" type="ORF">ACFSFY_15520</name>
</gene>
<dbReference type="EMBL" id="JBHUGI010000034">
    <property type="protein sequence ID" value="MFD1929451.1"/>
    <property type="molecule type" value="Genomic_DNA"/>
</dbReference>
<name>A0ABW4SJZ3_9BACL</name>
<proteinExistence type="predicted"/>
<keyword evidence="1" id="KW-1133">Transmembrane helix</keyword>
<feature type="transmembrane region" description="Helical" evidence="1">
    <location>
        <begin position="12"/>
        <end position="31"/>
    </location>
</feature>
<evidence type="ECO:0000313" key="2">
    <source>
        <dbReference type="EMBL" id="MFD1929451.1"/>
    </source>
</evidence>
<comment type="caution">
    <text evidence="2">The sequence shown here is derived from an EMBL/GenBank/DDBJ whole genome shotgun (WGS) entry which is preliminary data.</text>
</comment>
<keyword evidence="3" id="KW-1185">Reference proteome</keyword>
<organism evidence="2 3">
    <name type="scientific">Sporosarcina siberiensis</name>
    <dbReference type="NCBI Taxonomy" id="1365606"/>
    <lineage>
        <taxon>Bacteria</taxon>
        <taxon>Bacillati</taxon>
        <taxon>Bacillota</taxon>
        <taxon>Bacilli</taxon>
        <taxon>Bacillales</taxon>
        <taxon>Caryophanaceae</taxon>
        <taxon>Sporosarcina</taxon>
    </lineage>
</organism>